<gene>
    <name evidence="1" type="ORF">MA04_02770</name>
</gene>
<evidence type="ECO:0000313" key="2">
    <source>
        <dbReference type="Proteomes" id="UP001064106"/>
    </source>
</evidence>
<dbReference type="Pfam" id="PF06296">
    <property type="entry name" value="RelE"/>
    <property type="match status" value="1"/>
</dbReference>
<accession>A0ABT2R113</accession>
<comment type="caution">
    <text evidence="1">The sequence shown here is derived from an EMBL/GenBank/DDBJ whole genome shotgun (WGS) entry which is preliminary data.</text>
</comment>
<sequence>MASILWEAIHGLTNCSGVHGKRDGVIFYGTWCYGSLGGMMQIYKNKEFAKWAAGEGIEDGDLCQAVAEIEKGLIDADLGGNVLKKRVSLAGRGKRGGARTLIAYRQGNKVFFVYGFAKNIRANIQGAELKALKAYARVLLGYGAEELRKAIKAGALIKIEVEDGG</sequence>
<dbReference type="Proteomes" id="UP001064106">
    <property type="component" value="Unassembled WGS sequence"/>
</dbReference>
<evidence type="ECO:0008006" key="3">
    <source>
        <dbReference type="Google" id="ProtNLM"/>
    </source>
</evidence>
<name>A0ABT2R113_9GAMM</name>
<protein>
    <recommendedName>
        <fullName evidence="3">Addiction module toxin RelE</fullName>
    </recommendedName>
</protein>
<dbReference type="EMBL" id="ARXS01000016">
    <property type="protein sequence ID" value="MCU5783470.1"/>
    <property type="molecule type" value="Genomic_DNA"/>
</dbReference>
<evidence type="ECO:0000313" key="1">
    <source>
        <dbReference type="EMBL" id="MCU5783470.1"/>
    </source>
</evidence>
<keyword evidence="2" id="KW-1185">Reference proteome</keyword>
<organism evidence="1 2">
    <name type="scientific">Alloalcanivorax balearicus MACL04</name>
    <dbReference type="NCBI Taxonomy" id="1177182"/>
    <lineage>
        <taxon>Bacteria</taxon>
        <taxon>Pseudomonadati</taxon>
        <taxon>Pseudomonadota</taxon>
        <taxon>Gammaproteobacteria</taxon>
        <taxon>Oceanospirillales</taxon>
        <taxon>Alcanivoracaceae</taxon>
        <taxon>Alloalcanivorax</taxon>
    </lineage>
</organism>
<reference evidence="1" key="1">
    <citation type="submission" date="2012-09" db="EMBL/GenBank/DDBJ databases">
        <title>Genome Sequence of alkane-degrading Bacterium Alcanivorax balearicus MACL04.</title>
        <authorList>
            <person name="Lai Q."/>
            <person name="Shao Z."/>
        </authorList>
    </citation>
    <scope>NUCLEOTIDE SEQUENCE</scope>
    <source>
        <strain evidence="1">MACL04</strain>
    </source>
</reference>
<proteinExistence type="predicted"/>
<dbReference type="RefSeq" id="WP_262461078.1">
    <property type="nucleotide sequence ID" value="NZ_ARXS01000016.1"/>
</dbReference>
<dbReference type="InterPro" id="IPR009387">
    <property type="entry name" value="HigB-2"/>
</dbReference>